<protein>
    <submittedName>
        <fullName evidence="2">Periplasmic aromatic aldehyde oxidoreductase, iron-sulfur subunit YagT</fullName>
    </submittedName>
</protein>
<dbReference type="AlphaFoldDB" id="A0A6J4HBV4"/>
<evidence type="ECO:0000256" key="1">
    <source>
        <dbReference type="SAM" id="MobiDB-lite"/>
    </source>
</evidence>
<name>A0A6J4HBV4_9PROT</name>
<accession>A0A6J4HBV4</accession>
<feature type="compositionally biased region" description="Basic and acidic residues" evidence="1">
    <location>
        <begin position="108"/>
        <end position="119"/>
    </location>
</feature>
<reference evidence="2" key="1">
    <citation type="submission" date="2020-02" db="EMBL/GenBank/DDBJ databases">
        <authorList>
            <person name="Meier V. D."/>
        </authorList>
    </citation>
    <scope>NUCLEOTIDE SEQUENCE</scope>
    <source>
        <strain evidence="2">AVDCRST_MAG27</strain>
    </source>
</reference>
<feature type="compositionally biased region" description="Basic residues" evidence="1">
    <location>
        <begin position="44"/>
        <end position="53"/>
    </location>
</feature>
<feature type="compositionally biased region" description="Basic residues" evidence="1">
    <location>
        <begin position="149"/>
        <end position="164"/>
    </location>
</feature>
<feature type="region of interest" description="Disordered" evidence="1">
    <location>
        <begin position="1"/>
        <end position="164"/>
    </location>
</feature>
<proteinExistence type="predicted"/>
<feature type="compositionally biased region" description="Basic and acidic residues" evidence="1">
    <location>
        <begin position="33"/>
        <end position="42"/>
    </location>
</feature>
<feature type="compositionally biased region" description="Low complexity" evidence="1">
    <location>
        <begin position="54"/>
        <end position="65"/>
    </location>
</feature>
<sequence length="164" mass="17867">GLVDRTHRQRRPAPGGAGGPEGHAARPAARAPAPDRHEEGLRPRAVRRVHRAAGRAADQRVPGARGRPRRRGRADDRGPRRRRRRVASGPSGVHRPRRAPVRVLHAWPGHERGGPDRGGARRQRPGAGARGHERQPVPVRGLRRDHGGGARRARPHGRAGRSGM</sequence>
<evidence type="ECO:0000313" key="2">
    <source>
        <dbReference type="EMBL" id="CAA9217814.1"/>
    </source>
</evidence>
<feature type="non-terminal residue" evidence="2">
    <location>
        <position position="1"/>
    </location>
</feature>
<dbReference type="EMBL" id="CADCTD010000006">
    <property type="protein sequence ID" value="CAA9217814.1"/>
    <property type="molecule type" value="Genomic_DNA"/>
</dbReference>
<feature type="non-terminal residue" evidence="2">
    <location>
        <position position="164"/>
    </location>
</feature>
<gene>
    <name evidence="2" type="ORF">AVDCRST_MAG27-133</name>
</gene>
<organism evidence="2">
    <name type="scientific">uncultured Craurococcus sp</name>
    <dbReference type="NCBI Taxonomy" id="1135998"/>
    <lineage>
        <taxon>Bacteria</taxon>
        <taxon>Pseudomonadati</taxon>
        <taxon>Pseudomonadota</taxon>
        <taxon>Alphaproteobacteria</taxon>
        <taxon>Acetobacterales</taxon>
        <taxon>Acetobacteraceae</taxon>
        <taxon>Craurococcus</taxon>
        <taxon>environmental samples</taxon>
    </lineage>
</organism>